<dbReference type="EMBL" id="MFJD01000001">
    <property type="protein sequence ID" value="OGG05057.1"/>
    <property type="molecule type" value="Genomic_DNA"/>
</dbReference>
<evidence type="ECO:0000313" key="2">
    <source>
        <dbReference type="EMBL" id="OGG05057.1"/>
    </source>
</evidence>
<gene>
    <name evidence="2" type="ORF">A2Z33_07295</name>
</gene>
<dbReference type="AlphaFoldDB" id="A0A1F5YYM0"/>
<keyword evidence="1" id="KW-1133">Transmembrane helix</keyword>
<protein>
    <submittedName>
        <fullName evidence="2">Uncharacterized protein</fullName>
    </submittedName>
</protein>
<dbReference type="Proteomes" id="UP000178448">
    <property type="component" value="Unassembled WGS sequence"/>
</dbReference>
<evidence type="ECO:0000313" key="3">
    <source>
        <dbReference type="Proteomes" id="UP000178448"/>
    </source>
</evidence>
<reference evidence="2 3" key="1">
    <citation type="journal article" date="2016" name="Nat. Commun.">
        <title>Thousands of microbial genomes shed light on interconnected biogeochemical processes in an aquifer system.</title>
        <authorList>
            <person name="Anantharaman K."/>
            <person name="Brown C.T."/>
            <person name="Hug L.A."/>
            <person name="Sharon I."/>
            <person name="Castelle C.J."/>
            <person name="Probst A.J."/>
            <person name="Thomas B.C."/>
            <person name="Singh A."/>
            <person name="Wilkins M.J."/>
            <person name="Karaoz U."/>
            <person name="Brodie E.L."/>
            <person name="Williams K.H."/>
            <person name="Hubbard S.S."/>
            <person name="Banfield J.F."/>
        </authorList>
    </citation>
    <scope>NUCLEOTIDE SEQUENCE [LARGE SCALE GENOMIC DNA]</scope>
</reference>
<organism evidence="2 3">
    <name type="scientific">Candidatus Gottesmanbacteria bacterium RBG_16_52_11</name>
    <dbReference type="NCBI Taxonomy" id="1798374"/>
    <lineage>
        <taxon>Bacteria</taxon>
        <taxon>Candidatus Gottesmaniibacteriota</taxon>
    </lineage>
</organism>
<sequence>MVIMTLRKYAETGNSAGPGLLKPEGFRKRDRQKVSIRRVILLLAGVAVAVSAYAVIMRDRTSVQILDENVASDLSRSSTRIGISGVSGPLYLTGKTLPEDFPVRMPDRVTFRIASVAVGGSAGTGRDYHVVFGTDRSVGEITEVMTAILKSQGYGVEASGKSDITRLRIKGVNHTGILEIGRGPGDQETILILTLTAS</sequence>
<proteinExistence type="predicted"/>
<accession>A0A1F5YYM0</accession>
<feature type="transmembrane region" description="Helical" evidence="1">
    <location>
        <begin position="36"/>
        <end position="56"/>
    </location>
</feature>
<keyword evidence="1" id="KW-0812">Transmembrane</keyword>
<name>A0A1F5YYM0_9BACT</name>
<comment type="caution">
    <text evidence="2">The sequence shown here is derived from an EMBL/GenBank/DDBJ whole genome shotgun (WGS) entry which is preliminary data.</text>
</comment>
<dbReference type="STRING" id="1798374.A2Z33_07295"/>
<keyword evidence="1" id="KW-0472">Membrane</keyword>
<evidence type="ECO:0000256" key="1">
    <source>
        <dbReference type="SAM" id="Phobius"/>
    </source>
</evidence>